<organism evidence="4 7">
    <name type="scientific">Rotaria sordida</name>
    <dbReference type="NCBI Taxonomy" id="392033"/>
    <lineage>
        <taxon>Eukaryota</taxon>
        <taxon>Metazoa</taxon>
        <taxon>Spiralia</taxon>
        <taxon>Gnathifera</taxon>
        <taxon>Rotifera</taxon>
        <taxon>Eurotatoria</taxon>
        <taxon>Bdelloidea</taxon>
        <taxon>Philodinida</taxon>
        <taxon>Philodinidae</taxon>
        <taxon>Rotaria</taxon>
    </lineage>
</organism>
<keyword evidence="7" id="KW-1185">Reference proteome</keyword>
<dbReference type="EMBL" id="CAJNOL010002047">
    <property type="protein sequence ID" value="CAF1454567.1"/>
    <property type="molecule type" value="Genomic_DNA"/>
</dbReference>
<evidence type="ECO:0000313" key="7">
    <source>
        <dbReference type="Proteomes" id="UP000663870"/>
    </source>
</evidence>
<dbReference type="Proteomes" id="UP000663870">
    <property type="component" value="Unassembled WGS sequence"/>
</dbReference>
<reference evidence="4" key="1">
    <citation type="submission" date="2021-02" db="EMBL/GenBank/DDBJ databases">
        <authorList>
            <person name="Nowell W R."/>
        </authorList>
    </citation>
    <scope>NUCLEOTIDE SEQUENCE</scope>
</reference>
<dbReference type="Proteomes" id="UP000663823">
    <property type="component" value="Unassembled WGS sequence"/>
</dbReference>
<comment type="caution">
    <text evidence="4">The sequence shown here is derived from an EMBL/GenBank/DDBJ whole genome shotgun (WGS) entry which is preliminary data.</text>
</comment>
<dbReference type="Proteomes" id="UP000663854">
    <property type="component" value="Unassembled WGS sequence"/>
</dbReference>
<evidence type="ECO:0000313" key="6">
    <source>
        <dbReference type="EMBL" id="CAF3909341.1"/>
    </source>
</evidence>
<evidence type="ECO:0000313" key="3">
    <source>
        <dbReference type="EMBL" id="CAF1252446.1"/>
    </source>
</evidence>
<dbReference type="Proteomes" id="UP000663882">
    <property type="component" value="Unassembled WGS sequence"/>
</dbReference>
<dbReference type="EMBL" id="CAJNOO010000023">
    <property type="protein sequence ID" value="CAF0749446.1"/>
    <property type="molecule type" value="Genomic_DNA"/>
</dbReference>
<evidence type="ECO:0000313" key="5">
    <source>
        <dbReference type="EMBL" id="CAF3730900.1"/>
    </source>
</evidence>
<dbReference type="EMBL" id="CAJNOU010001791">
    <property type="protein sequence ID" value="CAF1252446.1"/>
    <property type="molecule type" value="Genomic_DNA"/>
</dbReference>
<name>A0A815PVK7_9BILA</name>
<dbReference type="Proteomes" id="UP000663889">
    <property type="component" value="Unassembled WGS sequence"/>
</dbReference>
<dbReference type="EMBL" id="CAJOAX010004511">
    <property type="protein sequence ID" value="CAF3909341.1"/>
    <property type="molecule type" value="Genomic_DNA"/>
</dbReference>
<proteinExistence type="predicted"/>
<sequence length="75" mass="8978">MIKQDIMELQSNFKQCYCCQSRLTGKSIQFAIRSRPFRDINTYKRPCSICRNVMFKQIEQTHQIKNSIKCLNENK</sequence>
<dbReference type="AlphaFoldDB" id="A0A815PVK7"/>
<protein>
    <submittedName>
        <fullName evidence="4">Uncharacterized protein</fullName>
    </submittedName>
</protein>
<gene>
    <name evidence="5" type="ORF">FNK824_LOCUS11089</name>
    <name evidence="4" type="ORF">JXQ802_LOCUS37803</name>
    <name evidence="6" type="ORF">OTI717_LOCUS24212</name>
    <name evidence="2" type="ORF">PYM288_LOCUS24260</name>
    <name evidence="1" type="ORF">RFH988_LOCUS1211</name>
    <name evidence="3" type="ORF">SEV965_LOCUS23806</name>
</gene>
<accession>A0A815PVK7</accession>
<dbReference type="EMBL" id="CAJOBE010001292">
    <property type="protein sequence ID" value="CAF3730900.1"/>
    <property type="molecule type" value="Genomic_DNA"/>
</dbReference>
<evidence type="ECO:0000313" key="1">
    <source>
        <dbReference type="EMBL" id="CAF0749446.1"/>
    </source>
</evidence>
<dbReference type="OrthoDB" id="10054270at2759"/>
<dbReference type="Proteomes" id="UP000663874">
    <property type="component" value="Unassembled WGS sequence"/>
</dbReference>
<dbReference type="EMBL" id="CAJNOH010001202">
    <property type="protein sequence ID" value="CAF1189415.1"/>
    <property type="molecule type" value="Genomic_DNA"/>
</dbReference>
<evidence type="ECO:0000313" key="2">
    <source>
        <dbReference type="EMBL" id="CAF1189415.1"/>
    </source>
</evidence>
<evidence type="ECO:0000313" key="4">
    <source>
        <dbReference type="EMBL" id="CAF1454567.1"/>
    </source>
</evidence>